<dbReference type="InterPro" id="IPR006439">
    <property type="entry name" value="HAD-SF_hydro_IA"/>
</dbReference>
<dbReference type="EMBL" id="CP139781">
    <property type="protein sequence ID" value="WRQ87165.1"/>
    <property type="molecule type" value="Genomic_DNA"/>
</dbReference>
<protein>
    <submittedName>
        <fullName evidence="1">HAD family phosphatase</fullName>
    </submittedName>
</protein>
<dbReference type="CDD" id="cd07505">
    <property type="entry name" value="HAD_BPGM-like"/>
    <property type="match status" value="1"/>
</dbReference>
<dbReference type="Pfam" id="PF00702">
    <property type="entry name" value="Hydrolase"/>
    <property type="match status" value="1"/>
</dbReference>
<dbReference type="InterPro" id="IPR023198">
    <property type="entry name" value="PGP-like_dom2"/>
</dbReference>
<dbReference type="InterPro" id="IPR051806">
    <property type="entry name" value="HAD-like_SPP"/>
</dbReference>
<keyword evidence="2" id="KW-1185">Reference proteome</keyword>
<dbReference type="RefSeq" id="WP_221029421.1">
    <property type="nucleotide sequence ID" value="NZ_CP139781.1"/>
</dbReference>
<dbReference type="InterPro" id="IPR036412">
    <property type="entry name" value="HAD-like_sf"/>
</dbReference>
<proteinExistence type="predicted"/>
<evidence type="ECO:0000313" key="2">
    <source>
        <dbReference type="Proteomes" id="UP000738431"/>
    </source>
</evidence>
<evidence type="ECO:0000313" key="1">
    <source>
        <dbReference type="EMBL" id="WRQ87165.1"/>
    </source>
</evidence>
<accession>A0ABZ1CA19</accession>
<organism evidence="1 2">
    <name type="scientific">Actomonas aquatica</name>
    <dbReference type="NCBI Taxonomy" id="2866162"/>
    <lineage>
        <taxon>Bacteria</taxon>
        <taxon>Pseudomonadati</taxon>
        <taxon>Verrucomicrobiota</taxon>
        <taxon>Opitutia</taxon>
        <taxon>Opitutales</taxon>
        <taxon>Opitutaceae</taxon>
        <taxon>Actomonas</taxon>
    </lineage>
</organism>
<dbReference type="SUPFAM" id="SSF56784">
    <property type="entry name" value="HAD-like"/>
    <property type="match status" value="1"/>
</dbReference>
<dbReference type="SFLD" id="SFLDG01129">
    <property type="entry name" value="C1.5:_HAD__Beta-PGM__Phosphata"/>
    <property type="match status" value="1"/>
</dbReference>
<sequence>MQIEFPDRGFRGYIFDLDGTLIDSMPVHYRAWDLAMQEAGVPGTLDEDLFYSLGGVPTLGVAEKMGEHYGLTIDAAAVSHRKEKLYLDCLAEVKVIEPVAAFAREMAKTHPVAIATGGEPLIAHPAIKAAGLDDVFEIVVTPEDVAPGRGKPAPDMFLEAARRMGVPPAECVVFEDAVPGIKAAEAAGMAVVRVPSRG</sequence>
<dbReference type="Gene3D" id="3.40.50.1000">
    <property type="entry name" value="HAD superfamily/HAD-like"/>
    <property type="match status" value="1"/>
</dbReference>
<gene>
    <name evidence="1" type="ORF">K1X11_020325</name>
</gene>
<dbReference type="NCBIfam" id="TIGR01509">
    <property type="entry name" value="HAD-SF-IA-v3"/>
    <property type="match status" value="1"/>
</dbReference>
<name>A0ABZ1CA19_9BACT</name>
<dbReference type="Gene3D" id="1.10.150.240">
    <property type="entry name" value="Putative phosphatase, domain 2"/>
    <property type="match status" value="1"/>
</dbReference>
<dbReference type="PANTHER" id="PTHR43481">
    <property type="entry name" value="FRUCTOSE-1-PHOSPHATE PHOSPHATASE"/>
    <property type="match status" value="1"/>
</dbReference>
<dbReference type="PANTHER" id="PTHR43481:SF4">
    <property type="entry name" value="GLYCEROL-1-PHOSPHATE PHOSPHOHYDROLASE 1-RELATED"/>
    <property type="match status" value="1"/>
</dbReference>
<reference evidence="1 2" key="2">
    <citation type="submission" date="2023-12" db="EMBL/GenBank/DDBJ databases">
        <title>Description of an unclassified Opitutus bacterium of Verrucomicrobiota.</title>
        <authorList>
            <person name="Zhang D.-F."/>
        </authorList>
    </citation>
    <scope>NUCLEOTIDE SEQUENCE [LARGE SCALE GENOMIC DNA]</scope>
    <source>
        <strain evidence="1 2">WL0086</strain>
    </source>
</reference>
<dbReference type="InterPro" id="IPR023214">
    <property type="entry name" value="HAD_sf"/>
</dbReference>
<dbReference type="Proteomes" id="UP000738431">
    <property type="component" value="Chromosome"/>
</dbReference>
<dbReference type="SFLD" id="SFLDS00003">
    <property type="entry name" value="Haloacid_Dehalogenase"/>
    <property type="match status" value="1"/>
</dbReference>
<reference evidence="1 2" key="1">
    <citation type="submission" date="2021-08" db="EMBL/GenBank/DDBJ databases">
        <authorList>
            <person name="Zhang D."/>
            <person name="Zhang A."/>
            <person name="Wang L."/>
        </authorList>
    </citation>
    <scope>NUCLEOTIDE SEQUENCE [LARGE SCALE GENOMIC DNA]</scope>
    <source>
        <strain evidence="1 2">WL0086</strain>
    </source>
</reference>